<dbReference type="SUPFAM" id="SSF53955">
    <property type="entry name" value="Lysozyme-like"/>
    <property type="match status" value="1"/>
</dbReference>
<keyword evidence="3" id="KW-1185">Reference proteome</keyword>
<dbReference type="AlphaFoldDB" id="A0A1Y2SJI6"/>
<dbReference type="InterPro" id="IPR023346">
    <property type="entry name" value="Lysozyme-like_dom_sf"/>
</dbReference>
<dbReference type="RefSeq" id="WP_086107713.1">
    <property type="nucleotide sequence ID" value="NZ_CAWNGD010000001.1"/>
</dbReference>
<gene>
    <name evidence="2" type="ORF">Xvie_00394</name>
</gene>
<evidence type="ECO:0000256" key="1">
    <source>
        <dbReference type="SAM" id="MobiDB-lite"/>
    </source>
</evidence>
<accession>A0A1Y2SJI6</accession>
<dbReference type="OrthoDB" id="6444570at2"/>
<protein>
    <submittedName>
        <fullName evidence="2">Triacylglycerol lipase</fullName>
    </submittedName>
</protein>
<sequence>MSQLEQTDCINCPDILKHWIEFQLVDEEGKPLVGMPYKLKSRGNPSIERTGTTDGTGLLREEDLPPMPVTLSISAQPLADEIVRRTPRLPTGETNSHVKPTAIMDGYEYQYITLGILSDGYPTIRGWQAQELQNSEHFRGSTLQGLSTHQLNRRYVLEIQVIRGCACDRDITLDELQEILPNAPQIRLQNNLEAFNQGFNRFGITTCRGKAHFLAQVCHESGGLRYTKEIGGERKTYNPWYGRGLIQLTFQGTYAEYGNYIDEDVTSSAQDRDKLLSPPHSVLSAFWFYNIHKNVSGSAGNDDFNKVTALINGGFNGYNDRLNYLKTAIRVLRAEHLNQLLENERFEFTSSSIYNYKIYSFAWGLWHDPNITTRRGTTKDRDEALRGYERVQELIIANPFRTEQQLNRKMYGIKNRDVSNYINERITALRGGEGGAARGIGERREGGAARGVGERREGGAGRVVGERREGGAAREIEARREGGERRGRGN</sequence>
<proteinExistence type="predicted"/>
<dbReference type="STRING" id="351656.Xvie_00394"/>
<organism evidence="2 3">
    <name type="scientific">Xenorhabdus vietnamensis</name>
    <dbReference type="NCBI Taxonomy" id="351656"/>
    <lineage>
        <taxon>Bacteria</taxon>
        <taxon>Pseudomonadati</taxon>
        <taxon>Pseudomonadota</taxon>
        <taxon>Gammaproteobacteria</taxon>
        <taxon>Enterobacterales</taxon>
        <taxon>Morganellaceae</taxon>
        <taxon>Xenorhabdus</taxon>
    </lineage>
</organism>
<evidence type="ECO:0000313" key="3">
    <source>
        <dbReference type="Proteomes" id="UP000194350"/>
    </source>
</evidence>
<dbReference type="Gene3D" id="1.10.530.10">
    <property type="match status" value="1"/>
</dbReference>
<feature type="compositionally biased region" description="Basic and acidic residues" evidence="1">
    <location>
        <begin position="440"/>
        <end position="490"/>
    </location>
</feature>
<dbReference type="EMBL" id="MUBJ01000001">
    <property type="protein sequence ID" value="OTA18566.1"/>
    <property type="molecule type" value="Genomic_DNA"/>
</dbReference>
<comment type="caution">
    <text evidence="2">The sequence shown here is derived from an EMBL/GenBank/DDBJ whole genome shotgun (WGS) entry which is preliminary data.</text>
</comment>
<dbReference type="Proteomes" id="UP000194350">
    <property type="component" value="Unassembled WGS sequence"/>
</dbReference>
<name>A0A1Y2SJI6_9GAMM</name>
<evidence type="ECO:0000313" key="2">
    <source>
        <dbReference type="EMBL" id="OTA18566.1"/>
    </source>
</evidence>
<feature type="region of interest" description="Disordered" evidence="1">
    <location>
        <begin position="433"/>
        <end position="490"/>
    </location>
</feature>
<reference evidence="2 3" key="1">
    <citation type="submission" date="2016-10" db="EMBL/GenBank/DDBJ databases">
        <title>Systematic genetic and metabolomic analysis of Xenorhabdus and Photorhabdus spp., highlights the requirements for a dual symbiotic and pathogenic life style.</title>
        <authorList>
            <person name="Tobias N.J."/>
            <person name="Wolff H."/>
            <person name="Djahanschiri B."/>
            <person name="Pidot S.J."/>
            <person name="Stinear T.P."/>
            <person name="Ebersberger I."/>
            <person name="Bode H.B."/>
        </authorList>
    </citation>
    <scope>NUCLEOTIDE SEQUENCE [LARGE SCALE GENOMIC DNA]</scope>
    <source>
        <strain evidence="2 3">DSM 22392</strain>
    </source>
</reference>